<dbReference type="EnsemblPlants" id="Kaladp0844s0008.1.v1.1">
    <property type="protein sequence ID" value="Kaladp0844s0008.1.v1.1"/>
    <property type="gene ID" value="Kaladp0844s0008.v1.1"/>
</dbReference>
<dbReference type="InterPro" id="IPR013717">
    <property type="entry name" value="PIG-P"/>
</dbReference>
<dbReference type="GO" id="GO:0016020">
    <property type="term" value="C:membrane"/>
    <property type="evidence" value="ECO:0007669"/>
    <property type="project" value="UniProtKB-SubCell"/>
</dbReference>
<reference evidence="7" key="1">
    <citation type="submission" date="2021-01" db="UniProtKB">
        <authorList>
            <consortium name="EnsemblPlants"/>
        </authorList>
    </citation>
    <scope>IDENTIFICATION</scope>
</reference>
<proteinExistence type="predicted"/>
<keyword evidence="8" id="KW-1185">Reference proteome</keyword>
<sequence>MSESHSVSSPRRFLSLSNRRTNVALVDSGVRSSQLGISQDQSPKPSEVYGFVGSITTIVATVIFLIWAYLPEPCLHYLGIYYYPNKYWALAVPAFSLMTILSGLGFYLGLNFMQTSPPASLNTIFDEYSREPSVYEASTDGEGQPIEPMYDIGIHHINRLMFCDPEQHSR</sequence>
<evidence type="ECO:0000256" key="5">
    <source>
        <dbReference type="SAM" id="Phobius"/>
    </source>
</evidence>
<dbReference type="AlphaFoldDB" id="A0A7N0VGR7"/>
<evidence type="ECO:0000313" key="8">
    <source>
        <dbReference type="Proteomes" id="UP000594263"/>
    </source>
</evidence>
<feature type="domain" description="PIG-P" evidence="6">
    <location>
        <begin position="46"/>
        <end position="162"/>
    </location>
</feature>
<evidence type="ECO:0000313" key="7">
    <source>
        <dbReference type="EnsemblPlants" id="Kaladp0844s0008.1.v1.1"/>
    </source>
</evidence>
<evidence type="ECO:0000256" key="4">
    <source>
        <dbReference type="ARBA" id="ARBA00023136"/>
    </source>
</evidence>
<organism evidence="7 8">
    <name type="scientific">Kalanchoe fedtschenkoi</name>
    <name type="common">Lavender scallops</name>
    <name type="synonym">South American air plant</name>
    <dbReference type="NCBI Taxonomy" id="63787"/>
    <lineage>
        <taxon>Eukaryota</taxon>
        <taxon>Viridiplantae</taxon>
        <taxon>Streptophyta</taxon>
        <taxon>Embryophyta</taxon>
        <taxon>Tracheophyta</taxon>
        <taxon>Spermatophyta</taxon>
        <taxon>Magnoliopsida</taxon>
        <taxon>eudicotyledons</taxon>
        <taxon>Gunneridae</taxon>
        <taxon>Pentapetalae</taxon>
        <taxon>Saxifragales</taxon>
        <taxon>Crassulaceae</taxon>
        <taxon>Kalanchoe</taxon>
    </lineage>
</organism>
<dbReference type="Proteomes" id="UP000594263">
    <property type="component" value="Unplaced"/>
</dbReference>
<name>A0A7N0VGR7_KALFE</name>
<keyword evidence="4 5" id="KW-0472">Membrane</keyword>
<dbReference type="Gramene" id="Kaladp0844s0008.1.v1.1">
    <property type="protein sequence ID" value="Kaladp0844s0008.1.v1.1"/>
    <property type="gene ID" value="Kaladp0844s0008.v1.1"/>
</dbReference>
<evidence type="ECO:0000256" key="1">
    <source>
        <dbReference type="ARBA" id="ARBA00004141"/>
    </source>
</evidence>
<dbReference type="PANTHER" id="PTHR47681">
    <property type="entry name" value="PHOSPHATIDYLINOSITOL N-ACETYLGLUCOSAMINYLTRANSFERASE SUBUNIT P-RELATED"/>
    <property type="match status" value="1"/>
</dbReference>
<keyword evidence="2 5" id="KW-0812">Transmembrane</keyword>
<dbReference type="Pfam" id="PF08510">
    <property type="entry name" value="PIG-P"/>
    <property type="match status" value="1"/>
</dbReference>
<evidence type="ECO:0000256" key="2">
    <source>
        <dbReference type="ARBA" id="ARBA00022692"/>
    </source>
</evidence>
<dbReference type="OMA" id="LYVLWAY"/>
<evidence type="ECO:0000259" key="6">
    <source>
        <dbReference type="Pfam" id="PF08510"/>
    </source>
</evidence>
<evidence type="ECO:0000256" key="3">
    <source>
        <dbReference type="ARBA" id="ARBA00022989"/>
    </source>
</evidence>
<dbReference type="PANTHER" id="PTHR47681:SF3">
    <property type="entry name" value="PHOSPHATIDYLINOSITOL N-ACETYLGLUCOSAMINYLTRANSFERASE SUBUNIT P-RELATED"/>
    <property type="match status" value="1"/>
</dbReference>
<accession>A0A7N0VGR7</accession>
<protein>
    <recommendedName>
        <fullName evidence="6">PIG-P domain-containing protein</fullName>
    </recommendedName>
</protein>
<keyword evidence="3 5" id="KW-1133">Transmembrane helix</keyword>
<feature type="transmembrane region" description="Helical" evidence="5">
    <location>
        <begin position="90"/>
        <end position="110"/>
    </location>
</feature>
<comment type="subcellular location">
    <subcellularLocation>
        <location evidence="1">Membrane</location>
        <topology evidence="1">Multi-pass membrane protein</topology>
    </subcellularLocation>
</comment>
<feature type="transmembrane region" description="Helical" evidence="5">
    <location>
        <begin position="48"/>
        <end position="70"/>
    </location>
</feature>